<name>A0A562NUB9_9HYPH</name>
<gene>
    <name evidence="2" type="ORF">IQ26_03266</name>
</gene>
<reference evidence="2 3" key="1">
    <citation type="journal article" date="2015" name="Stand. Genomic Sci.">
        <title>Genomic Encyclopedia of Bacterial and Archaeal Type Strains, Phase III: the genomes of soil and plant-associated and newly described type strains.</title>
        <authorList>
            <person name="Whitman W.B."/>
            <person name="Woyke T."/>
            <person name="Klenk H.P."/>
            <person name="Zhou Y."/>
            <person name="Lilburn T.G."/>
            <person name="Beck B.J."/>
            <person name="De Vos P."/>
            <person name="Vandamme P."/>
            <person name="Eisen J.A."/>
            <person name="Garrity G."/>
            <person name="Hugenholtz P."/>
            <person name="Kyrpides N.C."/>
        </authorList>
    </citation>
    <scope>NUCLEOTIDE SEQUENCE [LARGE SCALE GENOMIC DNA]</scope>
    <source>
        <strain evidence="2 3">CGMCC 1.2546</strain>
    </source>
</reference>
<dbReference type="RefSeq" id="WP_145718998.1">
    <property type="nucleotide sequence ID" value="NZ_BSPF01000094.1"/>
</dbReference>
<evidence type="ECO:0000256" key="1">
    <source>
        <dbReference type="SAM" id="MobiDB-lite"/>
    </source>
</evidence>
<organism evidence="2 3">
    <name type="scientific">Mesorhizobium tianshanense</name>
    <dbReference type="NCBI Taxonomy" id="39844"/>
    <lineage>
        <taxon>Bacteria</taxon>
        <taxon>Pseudomonadati</taxon>
        <taxon>Pseudomonadota</taxon>
        <taxon>Alphaproteobacteria</taxon>
        <taxon>Hyphomicrobiales</taxon>
        <taxon>Phyllobacteriaceae</taxon>
        <taxon>Mesorhizobium</taxon>
    </lineage>
</organism>
<dbReference type="AlphaFoldDB" id="A0A562NUB9"/>
<accession>A0A562NUB9</accession>
<sequence length="112" mass="12231">MAGGVESIYFTVTVSDKSLRITDKLPFPEPPPTEFSLKVGDAKREVAVTTLGNNVGSVDVHVSKDEKDWFAHEENMEVEAGSTYNINDKAFPPPPPPPSKSKQEAAKEDTKN</sequence>
<evidence type="ECO:0000313" key="3">
    <source>
        <dbReference type="Proteomes" id="UP000317122"/>
    </source>
</evidence>
<feature type="region of interest" description="Disordered" evidence="1">
    <location>
        <begin position="80"/>
        <end position="112"/>
    </location>
</feature>
<protein>
    <submittedName>
        <fullName evidence="2">Uncharacterized protein</fullName>
    </submittedName>
</protein>
<feature type="compositionally biased region" description="Basic and acidic residues" evidence="1">
    <location>
        <begin position="101"/>
        <end position="112"/>
    </location>
</feature>
<keyword evidence="3" id="KW-1185">Reference proteome</keyword>
<proteinExistence type="predicted"/>
<evidence type="ECO:0000313" key="2">
    <source>
        <dbReference type="EMBL" id="TWI35286.1"/>
    </source>
</evidence>
<dbReference type="EMBL" id="VLKT01000019">
    <property type="protein sequence ID" value="TWI35286.1"/>
    <property type="molecule type" value="Genomic_DNA"/>
</dbReference>
<dbReference type="Proteomes" id="UP000317122">
    <property type="component" value="Unassembled WGS sequence"/>
</dbReference>
<dbReference type="OrthoDB" id="9847275at2"/>
<comment type="caution">
    <text evidence="2">The sequence shown here is derived from an EMBL/GenBank/DDBJ whole genome shotgun (WGS) entry which is preliminary data.</text>
</comment>